<sequence length="89" mass="10136">MTKLVVSEGFERDMGMVESDRVFERILSTAKLLETMPFMGSRDVPESIARKYEGQVRKIPVNPFDIVTIYHPDADIVEVAALIHQRGAW</sequence>
<evidence type="ECO:0008006" key="2">
    <source>
        <dbReference type="Google" id="ProtNLM"/>
    </source>
</evidence>
<dbReference type="AlphaFoldDB" id="A0A7C9JDK3"/>
<gene>
    <name evidence="1" type="ORF">D1639_05755</name>
</gene>
<dbReference type="InterPro" id="IPR035093">
    <property type="entry name" value="RelE/ParE_toxin_dom_sf"/>
</dbReference>
<accession>A0A7C9JDK3</accession>
<comment type="caution">
    <text evidence="1">The sequence shown here is derived from an EMBL/GenBank/DDBJ whole genome shotgun (WGS) entry which is preliminary data.</text>
</comment>
<organism evidence="1">
    <name type="scientific">Muribaculaceae bacterium Z82</name>
    <dbReference type="NCBI Taxonomy" id="2304548"/>
    <lineage>
        <taxon>Bacteria</taxon>
        <taxon>Pseudomonadati</taxon>
        <taxon>Bacteroidota</taxon>
        <taxon>Bacteroidia</taxon>
        <taxon>Bacteroidales</taxon>
        <taxon>Muribaculaceae</taxon>
    </lineage>
</organism>
<dbReference type="Gene3D" id="3.30.2310.20">
    <property type="entry name" value="RelE-like"/>
    <property type="match status" value="1"/>
</dbReference>
<dbReference type="EMBL" id="QWKH01000032">
    <property type="protein sequence ID" value="NBI34541.1"/>
    <property type="molecule type" value="Genomic_DNA"/>
</dbReference>
<proteinExistence type="predicted"/>
<name>A0A7C9JDK3_9BACT</name>
<reference evidence="1" key="1">
    <citation type="submission" date="2018-08" db="EMBL/GenBank/DDBJ databases">
        <title>Murine metabolic-syndrome-specific gut microbial biobank.</title>
        <authorList>
            <person name="Liu C."/>
        </authorList>
    </citation>
    <scope>NUCLEOTIDE SEQUENCE [LARGE SCALE GENOMIC DNA]</scope>
    <source>
        <strain evidence="1">Z82</strain>
    </source>
</reference>
<protein>
    <recommendedName>
        <fullName evidence="2">Type II toxin-antitoxin system RelE/ParE family toxin</fullName>
    </recommendedName>
</protein>
<evidence type="ECO:0000313" key="1">
    <source>
        <dbReference type="EMBL" id="NBI34541.1"/>
    </source>
</evidence>